<organism evidence="2">
    <name type="scientific">viral metagenome</name>
    <dbReference type="NCBI Taxonomy" id="1070528"/>
    <lineage>
        <taxon>unclassified sequences</taxon>
        <taxon>metagenomes</taxon>
        <taxon>organismal metagenomes</taxon>
    </lineage>
</organism>
<name>A0A6C0JV28_9ZZZZ</name>
<evidence type="ECO:0000256" key="1">
    <source>
        <dbReference type="SAM" id="MobiDB-lite"/>
    </source>
</evidence>
<proteinExistence type="predicted"/>
<sequence>MTRFETAIEQAIKNKKLTLTVEPGTWKEREILSQHFTVVEKDRYSQLPMWEISLKPKTPPRRDGSRGRTRSYYRGD</sequence>
<feature type="region of interest" description="Disordered" evidence="1">
    <location>
        <begin position="54"/>
        <end position="76"/>
    </location>
</feature>
<reference evidence="2" key="1">
    <citation type="journal article" date="2020" name="Nature">
        <title>Giant virus diversity and host interactions through global metagenomics.</title>
        <authorList>
            <person name="Schulz F."/>
            <person name="Roux S."/>
            <person name="Paez-Espino D."/>
            <person name="Jungbluth S."/>
            <person name="Walsh D.A."/>
            <person name="Denef V.J."/>
            <person name="McMahon K.D."/>
            <person name="Konstantinidis K.T."/>
            <person name="Eloe-Fadrosh E.A."/>
            <person name="Kyrpides N.C."/>
            <person name="Woyke T."/>
        </authorList>
    </citation>
    <scope>NUCLEOTIDE SEQUENCE</scope>
    <source>
        <strain evidence="2">GVMAG-S-1062768-28</strain>
    </source>
</reference>
<feature type="compositionally biased region" description="Basic residues" evidence="1">
    <location>
        <begin position="67"/>
        <end position="76"/>
    </location>
</feature>
<protein>
    <submittedName>
        <fullName evidence="2">Uncharacterized protein</fullName>
    </submittedName>
</protein>
<evidence type="ECO:0000313" key="2">
    <source>
        <dbReference type="EMBL" id="QHU08257.1"/>
    </source>
</evidence>
<dbReference type="AlphaFoldDB" id="A0A6C0JV28"/>
<dbReference type="EMBL" id="MN740695">
    <property type="protein sequence ID" value="QHU08257.1"/>
    <property type="molecule type" value="Genomic_DNA"/>
</dbReference>
<accession>A0A6C0JV28</accession>